<name>A0A316VQ43_9BASI</name>
<keyword evidence="4" id="KW-0812">Transmembrane</keyword>
<dbReference type="GO" id="GO:0006886">
    <property type="term" value="P:intracellular protein transport"/>
    <property type="evidence" value="ECO:0007669"/>
    <property type="project" value="InterPro"/>
</dbReference>
<keyword evidence="10" id="KW-0472">Membrane</keyword>
<dbReference type="PANTHER" id="PTHR12504">
    <property type="entry name" value="MITOCHONDRIAL IMPORT RECEPTOR SUBUNIT TOM22"/>
    <property type="match status" value="1"/>
</dbReference>
<dbReference type="InParanoid" id="A0A316VQ43"/>
<organism evidence="13 14">
    <name type="scientific">Meira miltonrushii</name>
    <dbReference type="NCBI Taxonomy" id="1280837"/>
    <lineage>
        <taxon>Eukaryota</taxon>
        <taxon>Fungi</taxon>
        <taxon>Dikarya</taxon>
        <taxon>Basidiomycota</taxon>
        <taxon>Ustilaginomycotina</taxon>
        <taxon>Exobasidiomycetes</taxon>
        <taxon>Exobasidiales</taxon>
        <taxon>Brachybasidiaceae</taxon>
        <taxon>Meira</taxon>
    </lineage>
</organism>
<dbReference type="Pfam" id="PF04281">
    <property type="entry name" value="Tom22"/>
    <property type="match status" value="1"/>
</dbReference>
<proteinExistence type="inferred from homology"/>
<keyword evidence="8" id="KW-0811">Translocation</keyword>
<dbReference type="Proteomes" id="UP000245771">
    <property type="component" value="Unassembled WGS sequence"/>
</dbReference>
<evidence type="ECO:0000256" key="4">
    <source>
        <dbReference type="ARBA" id="ARBA00022692"/>
    </source>
</evidence>
<reference evidence="13 14" key="1">
    <citation type="journal article" date="2018" name="Mol. Biol. Evol.">
        <title>Broad Genomic Sampling Reveals a Smut Pathogenic Ancestry of the Fungal Clade Ustilaginomycotina.</title>
        <authorList>
            <person name="Kijpornyongpan T."/>
            <person name="Mondo S.J."/>
            <person name="Barry K."/>
            <person name="Sandor L."/>
            <person name="Lee J."/>
            <person name="Lipzen A."/>
            <person name="Pangilinan J."/>
            <person name="LaButti K."/>
            <person name="Hainaut M."/>
            <person name="Henrissat B."/>
            <person name="Grigoriev I.V."/>
            <person name="Spatafora J.W."/>
            <person name="Aime M.C."/>
        </authorList>
    </citation>
    <scope>NUCLEOTIDE SEQUENCE [LARGE SCALE GENOMIC DNA]</scope>
    <source>
        <strain evidence="13 14">MCA 3882</strain>
    </source>
</reference>
<evidence type="ECO:0000256" key="9">
    <source>
        <dbReference type="ARBA" id="ARBA00023128"/>
    </source>
</evidence>
<keyword evidence="11" id="KW-0675">Receptor</keyword>
<keyword evidence="9" id="KW-0496">Mitochondrion</keyword>
<evidence type="ECO:0000256" key="12">
    <source>
        <dbReference type="SAM" id="MobiDB-lite"/>
    </source>
</evidence>
<evidence type="ECO:0000256" key="1">
    <source>
        <dbReference type="ARBA" id="ARBA00004572"/>
    </source>
</evidence>
<keyword evidence="3" id="KW-0813">Transport</keyword>
<dbReference type="GO" id="GO:0005741">
    <property type="term" value="C:mitochondrial outer membrane"/>
    <property type="evidence" value="ECO:0007669"/>
    <property type="project" value="UniProtKB-SubCell"/>
</dbReference>
<dbReference type="CDD" id="cd22884">
    <property type="entry name" value="TOM22"/>
    <property type="match status" value="1"/>
</dbReference>
<evidence type="ECO:0008006" key="15">
    <source>
        <dbReference type="Google" id="ProtNLM"/>
    </source>
</evidence>
<evidence type="ECO:0000256" key="10">
    <source>
        <dbReference type="ARBA" id="ARBA00023136"/>
    </source>
</evidence>
<evidence type="ECO:0000256" key="6">
    <source>
        <dbReference type="ARBA" id="ARBA00022927"/>
    </source>
</evidence>
<dbReference type="RefSeq" id="XP_025358583.1">
    <property type="nucleotide sequence ID" value="XM_025500060.1"/>
</dbReference>
<evidence type="ECO:0000256" key="8">
    <source>
        <dbReference type="ARBA" id="ARBA00023010"/>
    </source>
</evidence>
<protein>
    <recommendedName>
        <fullName evidence="15">Mitochondrial import translocase, subunit Tom22</fullName>
    </recommendedName>
</protein>
<evidence type="ECO:0000256" key="5">
    <source>
        <dbReference type="ARBA" id="ARBA00022787"/>
    </source>
</evidence>
<dbReference type="FunCoup" id="A0A316VQ43">
    <property type="interactions" value="114"/>
</dbReference>
<evidence type="ECO:0000256" key="7">
    <source>
        <dbReference type="ARBA" id="ARBA00022989"/>
    </source>
</evidence>
<dbReference type="STRING" id="1280837.A0A316VQ43"/>
<feature type="region of interest" description="Disordered" evidence="12">
    <location>
        <begin position="135"/>
        <end position="174"/>
    </location>
</feature>
<feature type="compositionally biased region" description="Acidic residues" evidence="12">
    <location>
        <begin position="24"/>
        <end position="53"/>
    </location>
</feature>
<dbReference type="EMBL" id="KZ819602">
    <property type="protein sequence ID" value="PWN38281.1"/>
    <property type="molecule type" value="Genomic_DNA"/>
</dbReference>
<comment type="similarity">
    <text evidence="2">Belongs to the Tom22 family.</text>
</comment>
<evidence type="ECO:0000256" key="2">
    <source>
        <dbReference type="ARBA" id="ARBA00009874"/>
    </source>
</evidence>
<dbReference type="InterPro" id="IPR005683">
    <property type="entry name" value="Tom22"/>
</dbReference>
<feature type="compositionally biased region" description="Low complexity" evidence="12">
    <location>
        <begin position="149"/>
        <end position="164"/>
    </location>
</feature>
<dbReference type="AlphaFoldDB" id="A0A316VQ43"/>
<evidence type="ECO:0000256" key="3">
    <source>
        <dbReference type="ARBA" id="ARBA00022448"/>
    </source>
</evidence>
<sequence>MSGRAAHVEDIQDEEFNARLRAIEDEDDWKSEDDEKFGSETDDSDEDDSDDEVMERGLTIPQESVWERISALRDIIPPSTRRSITQKINTFSAYGGVSLLWGGRAVWVLSTTMLLWGLPYSLAVEDEMRVMQQERDMNTQQNGAQSMLGAQPPGFPAQQGPEGQNPQGIRPPGF</sequence>
<dbReference type="OrthoDB" id="10016939at2759"/>
<accession>A0A316VQ43</accession>
<evidence type="ECO:0000256" key="11">
    <source>
        <dbReference type="ARBA" id="ARBA00023170"/>
    </source>
</evidence>
<dbReference type="GeneID" id="37021841"/>
<feature type="region of interest" description="Disordered" evidence="12">
    <location>
        <begin position="22"/>
        <end position="53"/>
    </location>
</feature>
<keyword evidence="6" id="KW-0653">Protein transport</keyword>
<gene>
    <name evidence="13" type="ORF">FA14DRAFT_167060</name>
</gene>
<keyword evidence="5" id="KW-1000">Mitochondrion outer membrane</keyword>
<evidence type="ECO:0000313" key="14">
    <source>
        <dbReference type="Proteomes" id="UP000245771"/>
    </source>
</evidence>
<evidence type="ECO:0000313" key="13">
    <source>
        <dbReference type="EMBL" id="PWN38281.1"/>
    </source>
</evidence>
<dbReference type="PANTHER" id="PTHR12504:SF0">
    <property type="entry name" value="MITOCHONDRIAL IMPORT RECEPTOR SUBUNIT TOM22 HOMOLOG"/>
    <property type="match status" value="1"/>
</dbReference>
<keyword evidence="14" id="KW-1185">Reference proteome</keyword>
<comment type="subcellular location">
    <subcellularLocation>
        <location evidence="1">Mitochondrion outer membrane</location>
        <topology evidence="1">Single-pass membrane protein</topology>
    </subcellularLocation>
</comment>
<keyword evidence="7" id="KW-1133">Transmembrane helix</keyword>